<dbReference type="Proteomes" id="UP000824120">
    <property type="component" value="Chromosome 3"/>
</dbReference>
<evidence type="ECO:0000313" key="2">
    <source>
        <dbReference type="Proteomes" id="UP000824120"/>
    </source>
</evidence>
<dbReference type="AlphaFoldDB" id="A0A9J5ZWI7"/>
<sequence>MAQMYGLEILQHKNGCRASTQEQLIEENKYSLNFEPVDDVVPTDKDRLCTDFDWTLTLTRRRWIHFSTGIMLVFEVWGGV</sequence>
<name>A0A9J5ZWI7_SOLCO</name>
<accession>A0A9J5ZWI7</accession>
<gene>
    <name evidence="1" type="ORF">H5410_016146</name>
</gene>
<dbReference type="EMBL" id="JACXVP010000003">
    <property type="protein sequence ID" value="KAG5616322.1"/>
    <property type="molecule type" value="Genomic_DNA"/>
</dbReference>
<comment type="caution">
    <text evidence="1">The sequence shown here is derived from an EMBL/GenBank/DDBJ whole genome shotgun (WGS) entry which is preliminary data.</text>
</comment>
<keyword evidence="2" id="KW-1185">Reference proteome</keyword>
<reference evidence="1 2" key="1">
    <citation type="submission" date="2020-09" db="EMBL/GenBank/DDBJ databases">
        <title>De no assembly of potato wild relative species, Solanum commersonii.</title>
        <authorList>
            <person name="Cho K."/>
        </authorList>
    </citation>
    <scope>NUCLEOTIDE SEQUENCE [LARGE SCALE GENOMIC DNA]</scope>
    <source>
        <strain evidence="1">LZ3.2</strain>
        <tissue evidence="1">Leaf</tissue>
    </source>
</reference>
<proteinExistence type="predicted"/>
<organism evidence="1 2">
    <name type="scientific">Solanum commersonii</name>
    <name type="common">Commerson's wild potato</name>
    <name type="synonym">Commerson's nightshade</name>
    <dbReference type="NCBI Taxonomy" id="4109"/>
    <lineage>
        <taxon>Eukaryota</taxon>
        <taxon>Viridiplantae</taxon>
        <taxon>Streptophyta</taxon>
        <taxon>Embryophyta</taxon>
        <taxon>Tracheophyta</taxon>
        <taxon>Spermatophyta</taxon>
        <taxon>Magnoliopsida</taxon>
        <taxon>eudicotyledons</taxon>
        <taxon>Gunneridae</taxon>
        <taxon>Pentapetalae</taxon>
        <taxon>asterids</taxon>
        <taxon>lamiids</taxon>
        <taxon>Solanales</taxon>
        <taxon>Solanaceae</taxon>
        <taxon>Solanoideae</taxon>
        <taxon>Solaneae</taxon>
        <taxon>Solanum</taxon>
    </lineage>
</organism>
<protein>
    <submittedName>
        <fullName evidence="1">Uncharacterized protein</fullName>
    </submittedName>
</protein>
<evidence type="ECO:0000313" key="1">
    <source>
        <dbReference type="EMBL" id="KAG5616322.1"/>
    </source>
</evidence>